<feature type="chain" id="PRO_5003376889" description="Solute carrier family 40 protein" evidence="6">
    <location>
        <begin position="26"/>
        <end position="247"/>
    </location>
</feature>
<evidence type="ECO:0000256" key="6">
    <source>
        <dbReference type="SAM" id="SignalP"/>
    </source>
</evidence>
<gene>
    <name evidence="7" type="ORF">SERLA73DRAFT_74925</name>
</gene>
<evidence type="ECO:0000313" key="7">
    <source>
        <dbReference type="EMBL" id="EGN97215.1"/>
    </source>
</evidence>
<dbReference type="HOGENOM" id="CLU_1125105_0_0_1"/>
<sequence length="247" mass="26258">MSVSRAFSVLCILPLVKVLYRRVVSEDSVQLDVAQSEPLFGTRESTEDSPRAEVSNDANADASNAPSADVSIEDTLRAQKARKLSAKQELLICRVCFLIDTLGMLLVSVSKSPTQVSIAVAIGSLGAPAVPSLQTLTTLASPPSELGRVLAALSIIESAVLALRSPILFGIYNLTLGSSPEVVWWCSAALLLVCGLAMQLLKPARFLSEIVEYATADSSPESSEAAVVLLHIDIILRTCFAALEGRF</sequence>
<dbReference type="Proteomes" id="UP000008063">
    <property type="component" value="Unassembled WGS sequence"/>
</dbReference>
<feature type="compositionally biased region" description="Low complexity" evidence="5">
    <location>
        <begin position="55"/>
        <end position="67"/>
    </location>
</feature>
<accession>F8Q204</accession>
<feature type="signal peptide" evidence="6">
    <location>
        <begin position="1"/>
        <end position="25"/>
    </location>
</feature>
<dbReference type="InterPro" id="IPR036259">
    <property type="entry name" value="MFS_trans_sf"/>
</dbReference>
<keyword evidence="2" id="KW-0812">Transmembrane</keyword>
<dbReference type="Gene3D" id="1.20.1250.20">
    <property type="entry name" value="MFS general substrate transporter like domains"/>
    <property type="match status" value="1"/>
</dbReference>
<evidence type="ECO:0000313" key="8">
    <source>
        <dbReference type="Proteomes" id="UP000008063"/>
    </source>
</evidence>
<keyword evidence="4" id="KW-0472">Membrane</keyword>
<dbReference type="EMBL" id="GL945482">
    <property type="protein sequence ID" value="EGN97215.1"/>
    <property type="molecule type" value="Genomic_DNA"/>
</dbReference>
<dbReference type="InParanoid" id="F8Q204"/>
<name>F8Q204_SERL3</name>
<dbReference type="SUPFAM" id="SSF103473">
    <property type="entry name" value="MFS general substrate transporter"/>
    <property type="match status" value="1"/>
</dbReference>
<evidence type="ECO:0008006" key="9">
    <source>
        <dbReference type="Google" id="ProtNLM"/>
    </source>
</evidence>
<feature type="region of interest" description="Disordered" evidence="5">
    <location>
        <begin position="40"/>
        <end position="67"/>
    </location>
</feature>
<dbReference type="GO" id="GO:0016020">
    <property type="term" value="C:membrane"/>
    <property type="evidence" value="ECO:0007669"/>
    <property type="project" value="UniProtKB-SubCell"/>
</dbReference>
<keyword evidence="3" id="KW-1133">Transmembrane helix</keyword>
<comment type="subcellular location">
    <subcellularLocation>
        <location evidence="1">Membrane</location>
        <topology evidence="1">Multi-pass membrane protein</topology>
    </subcellularLocation>
</comment>
<proteinExistence type="predicted"/>
<evidence type="ECO:0000256" key="2">
    <source>
        <dbReference type="ARBA" id="ARBA00022692"/>
    </source>
</evidence>
<keyword evidence="6" id="KW-0732">Signal</keyword>
<reference evidence="8" key="1">
    <citation type="journal article" date="2011" name="Science">
        <title>The plant cell wall-decomposing machinery underlies the functional diversity of forest fungi.</title>
        <authorList>
            <person name="Eastwood D.C."/>
            <person name="Floudas D."/>
            <person name="Binder M."/>
            <person name="Majcherczyk A."/>
            <person name="Schneider P."/>
            <person name="Aerts A."/>
            <person name="Asiegbu F.O."/>
            <person name="Baker S.E."/>
            <person name="Barry K."/>
            <person name="Bendiksby M."/>
            <person name="Blumentritt M."/>
            <person name="Coutinho P.M."/>
            <person name="Cullen D."/>
            <person name="de Vries R.P."/>
            <person name="Gathman A."/>
            <person name="Goodell B."/>
            <person name="Henrissat B."/>
            <person name="Ihrmark K."/>
            <person name="Kauserud H."/>
            <person name="Kohler A."/>
            <person name="LaButti K."/>
            <person name="Lapidus A."/>
            <person name="Lavin J.L."/>
            <person name="Lee Y.-H."/>
            <person name="Lindquist E."/>
            <person name="Lilly W."/>
            <person name="Lucas S."/>
            <person name="Morin E."/>
            <person name="Murat C."/>
            <person name="Oguiza J.A."/>
            <person name="Park J."/>
            <person name="Pisabarro A.G."/>
            <person name="Riley R."/>
            <person name="Rosling A."/>
            <person name="Salamov A."/>
            <person name="Schmidt O."/>
            <person name="Schmutz J."/>
            <person name="Skrede I."/>
            <person name="Stenlid J."/>
            <person name="Wiebenga A."/>
            <person name="Xie X."/>
            <person name="Kuees U."/>
            <person name="Hibbett D.S."/>
            <person name="Hoffmeister D."/>
            <person name="Hoegberg N."/>
            <person name="Martin F."/>
            <person name="Grigoriev I.V."/>
            <person name="Watkinson S.C."/>
        </authorList>
    </citation>
    <scope>NUCLEOTIDE SEQUENCE [LARGE SCALE GENOMIC DNA]</scope>
    <source>
        <strain evidence="8">strain S7.3</strain>
    </source>
</reference>
<evidence type="ECO:0000256" key="1">
    <source>
        <dbReference type="ARBA" id="ARBA00004141"/>
    </source>
</evidence>
<evidence type="ECO:0000256" key="4">
    <source>
        <dbReference type="ARBA" id="ARBA00023136"/>
    </source>
</evidence>
<organism evidence="8">
    <name type="scientific">Serpula lacrymans var. lacrymans (strain S7.3)</name>
    <name type="common">Dry rot fungus</name>
    <dbReference type="NCBI Taxonomy" id="936435"/>
    <lineage>
        <taxon>Eukaryota</taxon>
        <taxon>Fungi</taxon>
        <taxon>Dikarya</taxon>
        <taxon>Basidiomycota</taxon>
        <taxon>Agaricomycotina</taxon>
        <taxon>Agaricomycetes</taxon>
        <taxon>Agaricomycetidae</taxon>
        <taxon>Boletales</taxon>
        <taxon>Coniophorineae</taxon>
        <taxon>Serpulaceae</taxon>
        <taxon>Serpula</taxon>
    </lineage>
</organism>
<dbReference type="PANTHER" id="PTHR23507:SF1">
    <property type="entry name" value="FI18259P1-RELATED"/>
    <property type="match status" value="1"/>
</dbReference>
<dbReference type="AlphaFoldDB" id="F8Q204"/>
<dbReference type="PANTHER" id="PTHR23507">
    <property type="entry name" value="ZGC:174356"/>
    <property type="match status" value="1"/>
</dbReference>
<keyword evidence="8" id="KW-1185">Reference proteome</keyword>
<protein>
    <recommendedName>
        <fullName evidence="9">Solute carrier family 40 protein</fullName>
    </recommendedName>
</protein>
<evidence type="ECO:0000256" key="3">
    <source>
        <dbReference type="ARBA" id="ARBA00022989"/>
    </source>
</evidence>
<dbReference type="GO" id="GO:0022857">
    <property type="term" value="F:transmembrane transporter activity"/>
    <property type="evidence" value="ECO:0007669"/>
    <property type="project" value="TreeGrafter"/>
</dbReference>
<evidence type="ECO:0000256" key="5">
    <source>
        <dbReference type="SAM" id="MobiDB-lite"/>
    </source>
</evidence>